<gene>
    <name evidence="5" type="ORF">EVEC_LOCUS5923</name>
</gene>
<dbReference type="AlphaFoldDB" id="A0A0N4V7P2"/>
<name>A0A0N4V7P2_ENTVE</name>
<dbReference type="EC" id="6.2.1.3" evidence="3"/>
<protein>
    <recommendedName>
        <fullName evidence="3">long-chain-fatty-acid--CoA ligase</fullName>
        <ecNumber evidence="3">6.2.1.3</ecNumber>
    </recommendedName>
</protein>
<evidence type="ECO:0000256" key="1">
    <source>
        <dbReference type="ARBA" id="ARBA00022598"/>
    </source>
</evidence>
<keyword evidence="2" id="KW-0443">Lipid metabolism</keyword>
<dbReference type="GO" id="GO:0004467">
    <property type="term" value="F:long-chain fatty acid-CoA ligase activity"/>
    <property type="evidence" value="ECO:0007669"/>
    <property type="project" value="UniProtKB-EC"/>
</dbReference>
<dbReference type="InterPro" id="IPR020845">
    <property type="entry name" value="AMP-binding_CS"/>
</dbReference>
<reference evidence="7" key="1">
    <citation type="submission" date="2017-02" db="UniProtKB">
        <authorList>
            <consortium name="WormBaseParasite"/>
        </authorList>
    </citation>
    <scope>IDENTIFICATION</scope>
</reference>
<keyword evidence="1" id="KW-0436">Ligase</keyword>
<organism evidence="7">
    <name type="scientific">Enterobius vermicularis</name>
    <name type="common">Human pinworm</name>
    <dbReference type="NCBI Taxonomy" id="51028"/>
    <lineage>
        <taxon>Eukaryota</taxon>
        <taxon>Metazoa</taxon>
        <taxon>Ecdysozoa</taxon>
        <taxon>Nematoda</taxon>
        <taxon>Chromadorea</taxon>
        <taxon>Rhabditida</taxon>
        <taxon>Spirurina</taxon>
        <taxon>Oxyuridomorpha</taxon>
        <taxon>Oxyuroidea</taxon>
        <taxon>Oxyuridae</taxon>
        <taxon>Enterobius</taxon>
    </lineage>
</organism>
<evidence type="ECO:0000313" key="6">
    <source>
        <dbReference type="Proteomes" id="UP000274131"/>
    </source>
</evidence>
<keyword evidence="2" id="KW-0276">Fatty acid metabolism</keyword>
<sequence length="435" mass="48634">MFTILWQKPGPKDISTICFTSGTTGVPKGVILTHGNMIATTVMFFHVKRFAMVPSQVLLSFLPLAHMYERICENAAIAIGCRIGYYSGDVRNLLDDMQALRPTVVAMVPRVLDRIYDRQLITVSEQTFLRQYFCNETLADKLVFQKIRQKFGGNLLLIFTGAAPVSQEVLQFSRVVLGCSIVEGYGQTECVAACTATVEADFTAGHVGTPMLNTAVKLVDASEIGYFAKNNAGEICVRGPSVFKGYYKDEAATREALDGSGWLHTGDIGSWNKNGTLKIIDRKKFIFKLQQGEYIAPEKIENIFIRSQYVTQAFVYGESLKCSLIAIVVPDDQVWLDCGLKFMLRKLAAESFSMNNASLSDICSNVNIKRHVMNDMNSIGRRNGLFSFECVKDIYLTVEPFTVENGLLTPTFKNRRNNFKKQYSSVIADMYSKLK</sequence>
<evidence type="ECO:0000259" key="4">
    <source>
        <dbReference type="Pfam" id="PF00501"/>
    </source>
</evidence>
<dbReference type="Gene3D" id="3.40.50.12780">
    <property type="entry name" value="N-terminal domain of ligase-like"/>
    <property type="match status" value="1"/>
</dbReference>
<evidence type="ECO:0000313" key="5">
    <source>
        <dbReference type="EMBL" id="VDD91172.1"/>
    </source>
</evidence>
<dbReference type="PANTHER" id="PTHR43272">
    <property type="entry name" value="LONG-CHAIN-FATTY-ACID--COA LIGASE"/>
    <property type="match status" value="1"/>
</dbReference>
<reference evidence="5 6" key="2">
    <citation type="submission" date="2018-10" db="EMBL/GenBank/DDBJ databases">
        <authorList>
            <consortium name="Pathogen Informatics"/>
        </authorList>
    </citation>
    <scope>NUCLEOTIDE SEQUENCE [LARGE SCALE GENOMIC DNA]</scope>
</reference>
<dbReference type="GO" id="GO:0016020">
    <property type="term" value="C:membrane"/>
    <property type="evidence" value="ECO:0007669"/>
    <property type="project" value="TreeGrafter"/>
</dbReference>
<dbReference type="PANTHER" id="PTHR43272:SF107">
    <property type="entry name" value="LONG-CHAIN-FATTY-ACID--COA LIGASE 5"/>
    <property type="match status" value="1"/>
</dbReference>
<dbReference type="InterPro" id="IPR042099">
    <property type="entry name" value="ANL_N_sf"/>
</dbReference>
<dbReference type="STRING" id="51028.A0A0N4V7P2"/>
<dbReference type="SUPFAM" id="SSF56801">
    <property type="entry name" value="Acetyl-CoA synthetase-like"/>
    <property type="match status" value="1"/>
</dbReference>
<feature type="domain" description="AMP-dependent synthetase/ligase" evidence="4">
    <location>
        <begin position="8"/>
        <end position="247"/>
    </location>
</feature>
<evidence type="ECO:0000256" key="2">
    <source>
        <dbReference type="ARBA" id="ARBA00022832"/>
    </source>
</evidence>
<keyword evidence="6" id="KW-1185">Reference proteome</keyword>
<proteinExistence type="predicted"/>
<dbReference type="InterPro" id="IPR000873">
    <property type="entry name" value="AMP-dep_synth/lig_dom"/>
</dbReference>
<dbReference type="Pfam" id="PF00501">
    <property type="entry name" value="AMP-binding"/>
    <property type="match status" value="1"/>
</dbReference>
<dbReference type="PROSITE" id="PS00455">
    <property type="entry name" value="AMP_BINDING"/>
    <property type="match status" value="1"/>
</dbReference>
<evidence type="ECO:0000313" key="7">
    <source>
        <dbReference type="WBParaSite" id="EVEC_0000631201-mRNA-1"/>
    </source>
</evidence>
<dbReference type="EMBL" id="UXUI01008314">
    <property type="protein sequence ID" value="VDD91172.1"/>
    <property type="molecule type" value="Genomic_DNA"/>
</dbReference>
<dbReference type="Proteomes" id="UP000274131">
    <property type="component" value="Unassembled WGS sequence"/>
</dbReference>
<accession>A0A0N4V7P2</accession>
<evidence type="ECO:0000256" key="3">
    <source>
        <dbReference type="ARBA" id="ARBA00026121"/>
    </source>
</evidence>
<dbReference type="OrthoDB" id="1700726at2759"/>
<dbReference type="GO" id="GO:0005783">
    <property type="term" value="C:endoplasmic reticulum"/>
    <property type="evidence" value="ECO:0007669"/>
    <property type="project" value="TreeGrafter"/>
</dbReference>
<dbReference type="WBParaSite" id="EVEC_0000631201-mRNA-1">
    <property type="protein sequence ID" value="EVEC_0000631201-mRNA-1"/>
    <property type="gene ID" value="EVEC_0000631201"/>
</dbReference>